<dbReference type="AlphaFoldDB" id="A0A0T6LNL3"/>
<sequence>MFRLGYTVTLPTSPGGIRTLRVRAARSPQAAVWRATTGWRRRWATRTTAPGYRIEWTATPEVWRLGRQPHPIAGPTYSG</sequence>
<dbReference type="RefSeq" id="WP_018386688.1">
    <property type="nucleotide sequence ID" value="NZ_LLZU01000036.1"/>
</dbReference>
<proteinExistence type="predicted"/>
<organism evidence="1 2">
    <name type="scientific">Wenjunlia vitaminophila</name>
    <name type="common">Streptomyces vitaminophilus</name>
    <dbReference type="NCBI Taxonomy" id="76728"/>
    <lineage>
        <taxon>Bacteria</taxon>
        <taxon>Bacillati</taxon>
        <taxon>Actinomycetota</taxon>
        <taxon>Actinomycetes</taxon>
        <taxon>Kitasatosporales</taxon>
        <taxon>Streptomycetaceae</taxon>
        <taxon>Wenjunlia</taxon>
    </lineage>
</organism>
<reference evidence="1 2" key="1">
    <citation type="submission" date="2015-10" db="EMBL/GenBank/DDBJ databases">
        <title>Draft genome sequence of pyrrolomycin-producing Streptomyces vitaminophilus.</title>
        <authorList>
            <person name="Graham D.E."/>
            <person name="Mahan K.M."/>
            <person name="Klingeman D.M."/>
            <person name="Hettich R.L."/>
            <person name="Parry R.J."/>
        </authorList>
    </citation>
    <scope>NUCLEOTIDE SEQUENCE [LARGE SCALE GENOMIC DNA]</scope>
    <source>
        <strain evidence="1 2">ATCC 31673</strain>
    </source>
</reference>
<gene>
    <name evidence="1" type="ORF">AQ490_06065</name>
</gene>
<dbReference type="STRING" id="76728.AQ490_06065"/>
<keyword evidence="2" id="KW-1185">Reference proteome</keyword>
<name>A0A0T6LNL3_WENVI</name>
<evidence type="ECO:0000313" key="2">
    <source>
        <dbReference type="Proteomes" id="UP000050867"/>
    </source>
</evidence>
<accession>A0A0T6LNL3</accession>
<dbReference type="Proteomes" id="UP000050867">
    <property type="component" value="Unassembled WGS sequence"/>
</dbReference>
<comment type="caution">
    <text evidence="1">The sequence shown here is derived from an EMBL/GenBank/DDBJ whole genome shotgun (WGS) entry which is preliminary data.</text>
</comment>
<dbReference type="EMBL" id="LLZU01000036">
    <property type="protein sequence ID" value="KRV47473.1"/>
    <property type="molecule type" value="Genomic_DNA"/>
</dbReference>
<evidence type="ECO:0000313" key="1">
    <source>
        <dbReference type="EMBL" id="KRV47473.1"/>
    </source>
</evidence>
<protein>
    <submittedName>
        <fullName evidence="1">Uncharacterized protein</fullName>
    </submittedName>
</protein>